<gene>
    <name evidence="2" type="ORF">ASILVAE211_23970</name>
</gene>
<dbReference type="Proteomes" id="UP000708298">
    <property type="component" value="Unassembled WGS sequence"/>
</dbReference>
<protein>
    <submittedName>
        <fullName evidence="2">Uncharacterized protein</fullName>
    </submittedName>
</protein>
<reference evidence="2" key="1">
    <citation type="journal article" date="2021" name="Microorganisms">
        <title>Acidisoma silvae sp. nov. and Acidisomacellulosilytica sp. nov., Two Acidophilic Bacteria Isolated from Decaying Wood, Hydrolyzing Cellulose and Producing Poly-3-hydroxybutyrate.</title>
        <authorList>
            <person name="Mieszkin S."/>
            <person name="Pouder E."/>
            <person name="Uroz S."/>
            <person name="Simon-Colin C."/>
            <person name="Alain K."/>
        </authorList>
    </citation>
    <scope>NUCLEOTIDE SEQUENCE</scope>
    <source>
        <strain evidence="2">HW T2.11</strain>
    </source>
</reference>
<comment type="caution">
    <text evidence="2">The sequence shown here is derived from an EMBL/GenBank/DDBJ whole genome shotgun (WGS) entry which is preliminary data.</text>
</comment>
<evidence type="ECO:0000313" key="3">
    <source>
        <dbReference type="Proteomes" id="UP000708298"/>
    </source>
</evidence>
<accession>A0A963YWQ7</accession>
<dbReference type="RefSeq" id="WP_227323907.1">
    <property type="nucleotide sequence ID" value="NZ_JAESVB010000028.1"/>
</dbReference>
<feature type="region of interest" description="Disordered" evidence="1">
    <location>
        <begin position="81"/>
        <end position="100"/>
    </location>
</feature>
<sequence length="100" mass="10396">MTVRNPRRGRQKAESAAVTAGPAAMSREGPLEADARHSVAILPKIVTQQNLDRAVRLAQMAAVGQGPLVLVFAGLGATHGELADSWPQTKQTKSIEGGAG</sequence>
<feature type="compositionally biased region" description="Basic residues" evidence="1">
    <location>
        <begin position="1"/>
        <end position="10"/>
    </location>
</feature>
<evidence type="ECO:0000256" key="1">
    <source>
        <dbReference type="SAM" id="MobiDB-lite"/>
    </source>
</evidence>
<name>A0A963YWQ7_9PROT</name>
<proteinExistence type="predicted"/>
<reference evidence="2" key="2">
    <citation type="submission" date="2021-01" db="EMBL/GenBank/DDBJ databases">
        <authorList>
            <person name="Mieszkin S."/>
            <person name="Pouder E."/>
            <person name="Alain K."/>
        </authorList>
    </citation>
    <scope>NUCLEOTIDE SEQUENCE</scope>
    <source>
        <strain evidence="2">HW T2.11</strain>
    </source>
</reference>
<organism evidence="2 3">
    <name type="scientific">Acidisoma silvae</name>
    <dbReference type="NCBI Taxonomy" id="2802396"/>
    <lineage>
        <taxon>Bacteria</taxon>
        <taxon>Pseudomonadati</taxon>
        <taxon>Pseudomonadota</taxon>
        <taxon>Alphaproteobacteria</taxon>
        <taxon>Acetobacterales</taxon>
        <taxon>Acidocellaceae</taxon>
        <taxon>Acidisoma</taxon>
    </lineage>
</organism>
<evidence type="ECO:0000313" key="2">
    <source>
        <dbReference type="EMBL" id="MCB8878259.1"/>
    </source>
</evidence>
<dbReference type="AlphaFoldDB" id="A0A963YWQ7"/>
<feature type="region of interest" description="Disordered" evidence="1">
    <location>
        <begin position="1"/>
        <end position="31"/>
    </location>
</feature>
<dbReference type="EMBL" id="JAESVB010000028">
    <property type="protein sequence ID" value="MCB8878259.1"/>
    <property type="molecule type" value="Genomic_DNA"/>
</dbReference>
<keyword evidence="3" id="KW-1185">Reference proteome</keyword>